<feature type="transmembrane region" description="Helical" evidence="1">
    <location>
        <begin position="12"/>
        <end position="39"/>
    </location>
</feature>
<reference evidence="2" key="1">
    <citation type="submission" date="2000-07" db="EMBL/GenBank/DDBJ databases">
        <title>Phylogenetic relationships of stramenopile algae, based on complete mitochondrial genome sequences.</title>
        <authorList>
            <person name="Burger G."/>
            <person name="Lang B.F."/>
            <person name="Gray W.M.M.W."/>
        </authorList>
    </citation>
    <scope>NUCLEOTIDE SEQUENCE</scope>
</reference>
<dbReference type="EMBL" id="AF287134">
    <property type="protein sequence ID" value="AAG18417.1"/>
    <property type="molecule type" value="Genomic_DNA"/>
</dbReference>
<keyword evidence="1" id="KW-0812">Transmembrane</keyword>
<dbReference type="GeneID" id="1501647"/>
<evidence type="ECO:0000313" key="2">
    <source>
        <dbReference type="EMBL" id="AAG18417.1"/>
    </source>
</evidence>
<proteinExistence type="predicted"/>
<protein>
    <submittedName>
        <fullName evidence="2">Orf97</fullName>
    </submittedName>
</protein>
<keyword evidence="2" id="KW-0496">Mitochondrion</keyword>
<dbReference type="RefSeq" id="NP_066451.1">
    <property type="nucleotide sequence ID" value="NC_002571.1"/>
</dbReference>
<accession>Q9G8Y9</accession>
<sequence length="97" mass="11424">MYIIIKFLSPYLIQLVVMIHNCPDSALMCICAYLIFHIFTLCIEYRNGSFIEDLKKNKKILLFYFILSVAFVLWPAIVIKLFSVEIINSLKFYSGRF</sequence>
<feature type="transmembrane region" description="Helical" evidence="1">
    <location>
        <begin position="60"/>
        <end position="82"/>
    </location>
</feature>
<keyword evidence="1" id="KW-0472">Membrane</keyword>
<organism evidence="2">
    <name type="scientific">Ochromonas danica</name>
    <name type="common">Golden alga</name>
    <name type="synonym">Chlorochromonas danica</name>
    <dbReference type="NCBI Taxonomy" id="2986"/>
    <lineage>
        <taxon>Eukaryota</taxon>
        <taxon>Sar</taxon>
        <taxon>Stramenopiles</taxon>
        <taxon>Ochrophyta</taxon>
        <taxon>Chrysophyceae</taxon>
        <taxon>Chromulinales</taxon>
        <taxon>Chromulinaceae</taxon>
        <taxon>Ochromonas</taxon>
    </lineage>
</organism>
<name>Q9G8Y9_OCHDN</name>
<geneLocation type="mitochondrion" evidence="2"/>
<dbReference type="AlphaFoldDB" id="Q9G8Y9"/>
<keyword evidence="1" id="KW-1133">Transmembrane helix</keyword>
<evidence type="ECO:0000256" key="1">
    <source>
        <dbReference type="SAM" id="Phobius"/>
    </source>
</evidence>